<sequence>MTTHIANPADLLDLTGQTLGTTAWYELGQDQVNLFADATGDHQWIHTDPERAARGPFTGTIAHGYLTLSLAPRVLADVLTIDNVQAALNYGLNRVRFPAPVPVGAKLRATVTVTSAQHKPAGVEVVFGLIYEVDGTERPACIADVVVLYR</sequence>
<dbReference type="InterPro" id="IPR029069">
    <property type="entry name" value="HotDog_dom_sf"/>
</dbReference>
<evidence type="ECO:0000259" key="2">
    <source>
        <dbReference type="Pfam" id="PF01575"/>
    </source>
</evidence>
<feature type="domain" description="MaoC-like" evidence="2">
    <location>
        <begin position="15"/>
        <end position="120"/>
    </location>
</feature>
<evidence type="ECO:0000313" key="4">
    <source>
        <dbReference type="Proteomes" id="UP000183561"/>
    </source>
</evidence>
<accession>A0A1H4WD26</accession>
<reference evidence="4" key="1">
    <citation type="submission" date="2016-10" db="EMBL/GenBank/DDBJ databases">
        <authorList>
            <person name="Varghese N."/>
            <person name="Submissions S."/>
        </authorList>
    </citation>
    <scope>NUCLEOTIDE SEQUENCE [LARGE SCALE GENOMIC DNA]</scope>
    <source>
        <strain evidence="4">DSM 44498</strain>
    </source>
</reference>
<organism evidence="3 4">
    <name type="scientific">Rhodococcus koreensis</name>
    <dbReference type="NCBI Taxonomy" id="99653"/>
    <lineage>
        <taxon>Bacteria</taxon>
        <taxon>Bacillati</taxon>
        <taxon>Actinomycetota</taxon>
        <taxon>Actinomycetes</taxon>
        <taxon>Mycobacteriales</taxon>
        <taxon>Nocardiaceae</taxon>
        <taxon>Rhodococcus</taxon>
    </lineage>
</organism>
<dbReference type="OrthoDB" id="9801735at2"/>
<dbReference type="CDD" id="cd03450">
    <property type="entry name" value="NodN"/>
    <property type="match status" value="1"/>
</dbReference>
<dbReference type="SUPFAM" id="SSF54637">
    <property type="entry name" value="Thioesterase/thiol ester dehydrase-isomerase"/>
    <property type="match status" value="1"/>
</dbReference>
<dbReference type="EMBL" id="FNSV01000005">
    <property type="protein sequence ID" value="SEC91262.1"/>
    <property type="molecule type" value="Genomic_DNA"/>
</dbReference>
<dbReference type="Pfam" id="PF01575">
    <property type="entry name" value="MaoC_dehydratas"/>
    <property type="match status" value="1"/>
</dbReference>
<gene>
    <name evidence="3" type="ORF">SAMN04490239_5949</name>
</gene>
<comment type="similarity">
    <text evidence="1">Belongs to the enoyl-CoA hydratase/isomerase family.</text>
</comment>
<dbReference type="InterPro" id="IPR039375">
    <property type="entry name" value="NodN-like"/>
</dbReference>
<proteinExistence type="inferred from homology"/>
<dbReference type="Proteomes" id="UP000183561">
    <property type="component" value="Unassembled WGS sequence"/>
</dbReference>
<evidence type="ECO:0000313" key="3">
    <source>
        <dbReference type="EMBL" id="SEC91262.1"/>
    </source>
</evidence>
<dbReference type="PANTHER" id="PTHR42993">
    <property type="entry name" value="MAOC-LIKE DEHYDRATASE DOMAIN-CONTAINING PROTEIN"/>
    <property type="match status" value="1"/>
</dbReference>
<keyword evidence="4" id="KW-1185">Reference proteome</keyword>
<dbReference type="RefSeq" id="WP_072947226.1">
    <property type="nucleotide sequence ID" value="NZ_FNSV01000005.1"/>
</dbReference>
<protein>
    <submittedName>
        <fullName evidence="3">Acyl dehydratase</fullName>
    </submittedName>
</protein>
<dbReference type="InterPro" id="IPR002539">
    <property type="entry name" value="MaoC-like_dom"/>
</dbReference>
<dbReference type="Gene3D" id="3.10.129.10">
    <property type="entry name" value="Hotdog Thioesterase"/>
    <property type="match status" value="1"/>
</dbReference>
<name>A0A1H4WD26_9NOCA</name>
<evidence type="ECO:0000256" key="1">
    <source>
        <dbReference type="ARBA" id="ARBA00005254"/>
    </source>
</evidence>
<dbReference type="AlphaFoldDB" id="A0A1H4WD26"/>
<dbReference type="PANTHER" id="PTHR42993:SF1">
    <property type="entry name" value="MAOC-LIKE DEHYDRATASE DOMAIN-CONTAINING PROTEIN"/>
    <property type="match status" value="1"/>
</dbReference>